<evidence type="ECO:0000256" key="1">
    <source>
        <dbReference type="ARBA" id="ARBA00004683"/>
    </source>
</evidence>
<protein>
    <recommendedName>
        <fullName evidence="2">Poly(3-hydroxyalkanoate) polymerase subunit PhaC</fullName>
    </recommendedName>
    <alternativeName>
        <fullName evidence="6">PHB synthase subunit PhaC</fullName>
    </alternativeName>
</protein>
<dbReference type="PANTHER" id="PTHR36837">
    <property type="entry name" value="POLY(3-HYDROXYALKANOATE) POLYMERASE SUBUNIT PHAC"/>
    <property type="match status" value="1"/>
</dbReference>
<dbReference type="InterPro" id="IPR029058">
    <property type="entry name" value="AB_hydrolase_fold"/>
</dbReference>
<dbReference type="SUPFAM" id="SSF53474">
    <property type="entry name" value="alpha/beta-Hydrolases"/>
    <property type="match status" value="1"/>
</dbReference>
<dbReference type="Gene3D" id="3.40.50.1820">
    <property type="entry name" value="alpha/beta hydrolase"/>
    <property type="match status" value="1"/>
</dbReference>
<feature type="domain" description="AB hydrolase-1" evidence="7">
    <location>
        <begin position="84"/>
        <end position="332"/>
    </location>
</feature>
<organism evidence="8 9">
    <name type="scientific">Phaeodactylibacter luteus</name>
    <dbReference type="NCBI Taxonomy" id="1564516"/>
    <lineage>
        <taxon>Bacteria</taxon>
        <taxon>Pseudomonadati</taxon>
        <taxon>Bacteroidota</taxon>
        <taxon>Saprospiria</taxon>
        <taxon>Saprospirales</taxon>
        <taxon>Haliscomenobacteraceae</taxon>
        <taxon>Phaeodactylibacter</taxon>
    </lineage>
</organism>
<dbReference type="OrthoDB" id="9767934at2"/>
<comment type="pathway">
    <text evidence="1">Biopolymer metabolism; poly-(R)-3-hydroxybutanoate biosynthesis.</text>
</comment>
<dbReference type="InterPro" id="IPR000073">
    <property type="entry name" value="AB_hydrolase_1"/>
</dbReference>
<evidence type="ECO:0000256" key="3">
    <source>
        <dbReference type="ARBA" id="ARBA00022679"/>
    </source>
</evidence>
<evidence type="ECO:0000256" key="6">
    <source>
        <dbReference type="ARBA" id="ARBA00033356"/>
    </source>
</evidence>
<dbReference type="NCBIfam" id="TIGR01836">
    <property type="entry name" value="PHA_synth_III_C"/>
    <property type="match status" value="1"/>
</dbReference>
<comment type="caution">
    <text evidence="8">The sequence shown here is derived from an EMBL/GenBank/DDBJ whole genome shotgun (WGS) entry which is preliminary data.</text>
</comment>
<dbReference type="AlphaFoldDB" id="A0A5C6RGZ3"/>
<keyword evidence="5" id="KW-0012">Acyltransferase</keyword>
<keyword evidence="9" id="KW-1185">Reference proteome</keyword>
<gene>
    <name evidence="8" type="primary">phaC</name>
    <name evidence="8" type="ORF">FRY97_19320</name>
</gene>
<dbReference type="InterPro" id="IPR010125">
    <property type="entry name" value="PHA_synth_III_C"/>
</dbReference>
<name>A0A5C6RGZ3_9BACT</name>
<dbReference type="Pfam" id="PF00561">
    <property type="entry name" value="Abhydrolase_1"/>
    <property type="match status" value="1"/>
</dbReference>
<sequence length="352" mass="39646">MSTTSSTTLSEQMIGQVNTASDALQNMSTVHDVDIATAPRETVWEDGKVKLYRFRRDTEPTAKTPVLVAYALVNRWEMMDLQPNRSFIRKMLSEGLDVYLIDWGYPSKVDRYKTMEDYILGNIDDCVSYICKAHHISAVNLLGVCQGGTFSLIYSALFPEKVKNLVTLVTPVDFDNEEGLLFKWAKDMDVDAIVDGFGGIIPGDFLNTGFDLLKPMNKTRKYMAMPQTMADKGRMMNFLRMEHWVADSPAQAGETYRRFIKDMYQHNKLIKGEFELGGRTVSLRSINMPALTIYAKDDHIVPPATTTPINDEISSTDKELMEFPGGHIGVFVGGRSQKLLTPAIAEWLKARD</sequence>
<dbReference type="GO" id="GO:0016746">
    <property type="term" value="F:acyltransferase activity"/>
    <property type="evidence" value="ECO:0007669"/>
    <property type="project" value="UniProtKB-KW"/>
</dbReference>
<accession>A0A5C6RGZ3</accession>
<evidence type="ECO:0000259" key="7">
    <source>
        <dbReference type="Pfam" id="PF00561"/>
    </source>
</evidence>
<dbReference type="EMBL" id="VOOR01000061">
    <property type="protein sequence ID" value="TXB61403.1"/>
    <property type="molecule type" value="Genomic_DNA"/>
</dbReference>
<dbReference type="GO" id="GO:0042619">
    <property type="term" value="P:poly-hydroxybutyrate biosynthetic process"/>
    <property type="evidence" value="ECO:0007669"/>
    <property type="project" value="UniProtKB-KW"/>
</dbReference>
<dbReference type="UniPathway" id="UPA00917"/>
<evidence type="ECO:0000313" key="9">
    <source>
        <dbReference type="Proteomes" id="UP000321580"/>
    </source>
</evidence>
<dbReference type="InterPro" id="IPR051321">
    <property type="entry name" value="PHA/PHB_synthase"/>
</dbReference>
<evidence type="ECO:0000256" key="5">
    <source>
        <dbReference type="ARBA" id="ARBA00023315"/>
    </source>
</evidence>
<dbReference type="PANTHER" id="PTHR36837:SF2">
    <property type="entry name" value="POLY(3-HYDROXYALKANOATE) POLYMERASE SUBUNIT PHAC"/>
    <property type="match status" value="1"/>
</dbReference>
<dbReference type="Proteomes" id="UP000321580">
    <property type="component" value="Unassembled WGS sequence"/>
</dbReference>
<reference evidence="8 9" key="1">
    <citation type="submission" date="2019-08" db="EMBL/GenBank/DDBJ databases">
        <title>Genome of Phaeodactylibacter luteus.</title>
        <authorList>
            <person name="Bowman J.P."/>
        </authorList>
    </citation>
    <scope>NUCLEOTIDE SEQUENCE [LARGE SCALE GENOMIC DNA]</scope>
    <source>
        <strain evidence="8 9">KCTC 42180</strain>
    </source>
</reference>
<keyword evidence="3" id="KW-0808">Transferase</keyword>
<evidence type="ECO:0000313" key="8">
    <source>
        <dbReference type="EMBL" id="TXB61403.1"/>
    </source>
</evidence>
<evidence type="ECO:0000256" key="2">
    <source>
        <dbReference type="ARBA" id="ARBA00019065"/>
    </source>
</evidence>
<evidence type="ECO:0000256" key="4">
    <source>
        <dbReference type="ARBA" id="ARBA00022752"/>
    </source>
</evidence>
<dbReference type="RefSeq" id="WP_147169219.1">
    <property type="nucleotide sequence ID" value="NZ_VOOR01000061.1"/>
</dbReference>
<proteinExistence type="predicted"/>
<keyword evidence="4" id="KW-0583">PHB biosynthesis</keyword>